<reference evidence="2 3" key="1">
    <citation type="submission" date="2019-12" db="EMBL/GenBank/DDBJ databases">
        <title>Sequence classification of anaerobic respiratory reductive dehalogenases: First we see many, then we see few.</title>
        <authorList>
            <person name="Molenda O."/>
            <person name="Puentes Jacome L.A."/>
            <person name="Cao X."/>
            <person name="Nesbo C.L."/>
            <person name="Tang S."/>
            <person name="Morson N."/>
            <person name="Patron J."/>
            <person name="Lomheim L."/>
            <person name="Wishart D.S."/>
            <person name="Edwards E.A."/>
        </authorList>
    </citation>
    <scope>NUCLEOTIDE SEQUENCE [LARGE SCALE GENOMIC DNA]</scope>
    <source>
        <strain evidence="2 3">12DCA</strain>
    </source>
</reference>
<proteinExistence type="predicted"/>
<gene>
    <name evidence="2" type="ORF">GQ588_03430</name>
</gene>
<keyword evidence="1" id="KW-0472">Membrane</keyword>
<feature type="transmembrane region" description="Helical" evidence="1">
    <location>
        <begin position="6"/>
        <end position="23"/>
    </location>
</feature>
<dbReference type="Proteomes" id="UP000430508">
    <property type="component" value="Chromosome"/>
</dbReference>
<dbReference type="EMBL" id="CP046996">
    <property type="protein sequence ID" value="QGZ99767.1"/>
    <property type="molecule type" value="Genomic_DNA"/>
</dbReference>
<dbReference type="RefSeq" id="WP_026071861.1">
    <property type="nucleotide sequence ID" value="NZ_CP046996.1"/>
</dbReference>
<keyword evidence="1" id="KW-1133">Transmembrane helix</keyword>
<name>A0A857DGL6_9FIRM</name>
<dbReference type="InterPro" id="IPR046674">
    <property type="entry name" value="DUF6544"/>
</dbReference>
<evidence type="ECO:0000313" key="3">
    <source>
        <dbReference type="Proteomes" id="UP000430508"/>
    </source>
</evidence>
<keyword evidence="1" id="KW-0812">Transmembrane</keyword>
<evidence type="ECO:0000256" key="1">
    <source>
        <dbReference type="SAM" id="Phobius"/>
    </source>
</evidence>
<organism evidence="2 3">
    <name type="scientific">Dehalobacter restrictus</name>
    <dbReference type="NCBI Taxonomy" id="55583"/>
    <lineage>
        <taxon>Bacteria</taxon>
        <taxon>Bacillati</taxon>
        <taxon>Bacillota</taxon>
        <taxon>Clostridia</taxon>
        <taxon>Eubacteriales</taxon>
        <taxon>Desulfitobacteriaceae</taxon>
        <taxon>Dehalobacter</taxon>
    </lineage>
</organism>
<sequence length="277" mass="30897">MITLGVVTGILAAIILLAVVYFIQPYSSLKSDFNKTAAQLISETRPETEMFSQQDIAHLPEPVQKYFNHCGYIGTSKMSWMKTEFKDVPFSTGVDKATLTIDYTQYNFVETPNRLAFIDSAMYGIPFQGFDSYNQGVGSMKGVIAKAFTLFDQKGVEMDKACLVTVLAESLYVPNIALQDYITWEAIDDTHAKASITSFGISASGIFTFNEVGKMFEFTTNDRMAVGFDGSKQSIPWSAVYEGYERNENGIFKPTILKAVWHYPEGDLTYFNGKISS</sequence>
<dbReference type="Pfam" id="PF20181">
    <property type="entry name" value="DUF6544"/>
    <property type="match status" value="1"/>
</dbReference>
<evidence type="ECO:0000313" key="2">
    <source>
        <dbReference type="EMBL" id="QGZ99767.1"/>
    </source>
</evidence>
<protein>
    <submittedName>
        <fullName evidence="2">Uncharacterized protein</fullName>
    </submittedName>
</protein>
<accession>A0A857DGL6</accession>
<dbReference type="AlphaFoldDB" id="A0A857DGL6"/>